<gene>
    <name evidence="1" type="ORF">C1H76_4598</name>
</gene>
<dbReference type="EMBL" id="PTQR01000054">
    <property type="protein sequence ID" value="TKX23528.1"/>
    <property type="molecule type" value="Genomic_DNA"/>
</dbReference>
<evidence type="ECO:0000313" key="2">
    <source>
        <dbReference type="Proteomes" id="UP000308133"/>
    </source>
</evidence>
<name>A0A4U7AY10_9PEZI</name>
<protein>
    <submittedName>
        <fullName evidence="1">Uncharacterized protein</fullName>
    </submittedName>
</protein>
<accession>A0A4U7AY10</accession>
<comment type="caution">
    <text evidence="1">The sequence shown here is derived from an EMBL/GenBank/DDBJ whole genome shotgun (WGS) entry which is preliminary data.</text>
</comment>
<reference evidence="1 2" key="1">
    <citation type="submission" date="2018-02" db="EMBL/GenBank/DDBJ databases">
        <title>Draft genome sequences of Elsinoe sp., causing black scab on jojoba.</title>
        <authorList>
            <person name="Stodart B."/>
            <person name="Jeffress S."/>
            <person name="Ash G."/>
            <person name="Arun Chinnappa K."/>
        </authorList>
    </citation>
    <scope>NUCLEOTIDE SEQUENCE [LARGE SCALE GENOMIC DNA]</scope>
    <source>
        <strain evidence="1 2">Hillstone_2</strain>
    </source>
</reference>
<evidence type="ECO:0000313" key="1">
    <source>
        <dbReference type="EMBL" id="TKX23528.1"/>
    </source>
</evidence>
<dbReference type="Proteomes" id="UP000308133">
    <property type="component" value="Unassembled WGS sequence"/>
</dbReference>
<sequence>MSIPDRPKSTLVGMLDEILLEIANAHGCSSAFTNDDHEVVKLAKSLNIISEMTTIIKEHETERHPALENLTTVIISPFLYVEFMSAKQNQLQAMKQNNFLGIANVEIDATEVTELWEDALKIAESLDGRRYISHEQLAVVYEDWAEFDLLGVEDLSVRFVEMEEYQSPRRSDRVHIEMPVFGFPGDEEFGGGCDEYGDDDDSNDGDYVEWYRWSGGGEGRWSRKSGSRFQAVLSKPHRISKRVNNQGVRD</sequence>
<organism evidence="1 2">
    <name type="scientific">Elsinoe australis</name>
    <dbReference type="NCBI Taxonomy" id="40998"/>
    <lineage>
        <taxon>Eukaryota</taxon>
        <taxon>Fungi</taxon>
        <taxon>Dikarya</taxon>
        <taxon>Ascomycota</taxon>
        <taxon>Pezizomycotina</taxon>
        <taxon>Dothideomycetes</taxon>
        <taxon>Dothideomycetidae</taxon>
        <taxon>Myriangiales</taxon>
        <taxon>Elsinoaceae</taxon>
        <taxon>Elsinoe</taxon>
    </lineage>
</organism>
<dbReference type="AlphaFoldDB" id="A0A4U7AY10"/>
<proteinExistence type="predicted"/>